<evidence type="ECO:0000313" key="2">
    <source>
        <dbReference type="Proteomes" id="UP000606786"/>
    </source>
</evidence>
<evidence type="ECO:0000313" key="1">
    <source>
        <dbReference type="EMBL" id="CAD7002607.1"/>
    </source>
</evidence>
<sequence length="99" mass="11474">MFLSTETRTVIQPLQEQRASRDMTLETMEFLLSEQESAFFNIGVSPLTEEQCKGGFGRRPIIRNWRFASSQANSSIFLALRFRNSISIEMSENKKYVFP</sequence>
<accession>A0A811UY59</accession>
<dbReference type="EMBL" id="CAJHJT010000034">
    <property type="protein sequence ID" value="CAD7002607.1"/>
    <property type="molecule type" value="Genomic_DNA"/>
</dbReference>
<name>A0A811UY59_CERCA</name>
<dbReference type="AlphaFoldDB" id="A0A811UY59"/>
<comment type="caution">
    <text evidence="1">The sequence shown here is derived from an EMBL/GenBank/DDBJ whole genome shotgun (WGS) entry which is preliminary data.</text>
</comment>
<proteinExistence type="predicted"/>
<protein>
    <submittedName>
        <fullName evidence="1">(Mediterranean fruit fly) hypothetical protein</fullName>
    </submittedName>
</protein>
<gene>
    <name evidence="1" type="ORF">CCAP1982_LOCUS11091</name>
</gene>
<reference evidence="1" key="1">
    <citation type="submission" date="2020-11" db="EMBL/GenBank/DDBJ databases">
        <authorList>
            <person name="Whitehead M."/>
        </authorList>
    </citation>
    <scope>NUCLEOTIDE SEQUENCE</scope>
    <source>
        <strain evidence="1">EGII</strain>
    </source>
</reference>
<dbReference type="Proteomes" id="UP000606786">
    <property type="component" value="Unassembled WGS sequence"/>
</dbReference>
<keyword evidence="2" id="KW-1185">Reference proteome</keyword>
<organism evidence="1 2">
    <name type="scientific">Ceratitis capitata</name>
    <name type="common">Mediterranean fruit fly</name>
    <name type="synonym">Tephritis capitata</name>
    <dbReference type="NCBI Taxonomy" id="7213"/>
    <lineage>
        <taxon>Eukaryota</taxon>
        <taxon>Metazoa</taxon>
        <taxon>Ecdysozoa</taxon>
        <taxon>Arthropoda</taxon>
        <taxon>Hexapoda</taxon>
        <taxon>Insecta</taxon>
        <taxon>Pterygota</taxon>
        <taxon>Neoptera</taxon>
        <taxon>Endopterygota</taxon>
        <taxon>Diptera</taxon>
        <taxon>Brachycera</taxon>
        <taxon>Muscomorpha</taxon>
        <taxon>Tephritoidea</taxon>
        <taxon>Tephritidae</taxon>
        <taxon>Ceratitis</taxon>
        <taxon>Ceratitis</taxon>
    </lineage>
</organism>